<protein>
    <submittedName>
        <fullName evidence="1">Tryptophan halogenase</fullName>
    </submittedName>
</protein>
<evidence type="ECO:0000313" key="2">
    <source>
        <dbReference type="Proteomes" id="UP000032135"/>
    </source>
</evidence>
<dbReference type="SUPFAM" id="SSF51905">
    <property type="entry name" value="FAD/NAD(P)-binding domain"/>
    <property type="match status" value="1"/>
</dbReference>
<proteinExistence type="predicted"/>
<dbReference type="Pfam" id="PF04820">
    <property type="entry name" value="Trp_halogenase"/>
    <property type="match status" value="2"/>
</dbReference>
<reference evidence="1 2" key="1">
    <citation type="submission" date="2014-11" db="EMBL/GenBank/DDBJ databases">
        <authorList>
            <person name="Fedida A."/>
            <person name="Lindell D."/>
        </authorList>
    </citation>
    <scope>NUCLEOTIDE SEQUENCE [LARGE SCALE GENOMIC DNA]</scope>
</reference>
<accession>A0A0C5AMY9</accession>
<evidence type="ECO:0000313" key="1">
    <source>
        <dbReference type="EMBL" id="AJK27650.1"/>
    </source>
</evidence>
<dbReference type="EMBL" id="KP211958">
    <property type="protein sequence ID" value="AJK27650.1"/>
    <property type="molecule type" value="Genomic_DNA"/>
</dbReference>
<dbReference type="InterPro" id="IPR036188">
    <property type="entry name" value="FAD/NAD-bd_sf"/>
</dbReference>
<name>A0A0C5AMY9_9CAUD</name>
<keyword evidence="2" id="KW-1185">Reference proteome</keyword>
<dbReference type="Proteomes" id="UP000032135">
    <property type="component" value="Segment"/>
</dbReference>
<dbReference type="GO" id="GO:0004497">
    <property type="term" value="F:monooxygenase activity"/>
    <property type="evidence" value="ECO:0007669"/>
    <property type="project" value="InterPro"/>
</dbReference>
<dbReference type="RefSeq" id="YP_009188301.1">
    <property type="nucleotide sequence ID" value="NC_028663.1"/>
</dbReference>
<organism evidence="1 2">
    <name type="scientific">Cyanophage P-TIM40</name>
    <dbReference type="NCBI Taxonomy" id="1589733"/>
    <lineage>
        <taxon>Viruses</taxon>
        <taxon>Duplodnaviria</taxon>
        <taxon>Heunggongvirae</taxon>
        <taxon>Uroviricota</taxon>
        <taxon>Caudoviricetes</taxon>
        <taxon>Pantevenvirales</taxon>
        <taxon>Kyanoviridae</taxon>
        <taxon>Libanvirus</taxon>
        <taxon>Libanvirus ptim40</taxon>
    </lineage>
</organism>
<dbReference type="Gene3D" id="3.50.50.60">
    <property type="entry name" value="FAD/NAD(P)-binding domain"/>
    <property type="match status" value="1"/>
</dbReference>
<dbReference type="OrthoDB" id="21914at10239"/>
<sequence length="379" mass="43619">MIGRGSGGLITASGLITAMNLLTYNLKVDVYYDPKTSQLPVGESTTPQFASLIECTLGLTIDDLISLGLASYKKGIEFVDWGNTPHFFHKFIHADAIHFYTKTLNPFLQENLEKYKGVKFIGRRIQDLQTICNEYDFVINCSGALNNYRKEIDIPCVNSVLYFDDHKIHGHPEYTYHKAHEYGWKFSLPFPNQRISRTGYLYHREYQSHVDAEVVYSHGDLYEWTPSYAPDMIVNNRLALNGNALLFFEPLQALSLLHYDMVAKRICDYLVNGQTSEEKLLGNLWYRRMVEAYIDALAFHYQYGSAYNSGYWEKVSKKSVTRVAHKWWNDGRLIKSVAEKSMGDLSQHPDFYYAPDHTHIFGITCMEQLYAGLSGDRDL</sequence>
<dbReference type="KEGG" id="vg:26516752"/>
<gene>
    <name evidence="1" type="ORF">PTIM40_228</name>
</gene>
<dbReference type="GeneID" id="26516752"/>
<dbReference type="InterPro" id="IPR006905">
    <property type="entry name" value="Flavin_halogenase"/>
</dbReference>